<dbReference type="GO" id="GO:0005886">
    <property type="term" value="C:plasma membrane"/>
    <property type="evidence" value="ECO:0007669"/>
    <property type="project" value="UniProtKB-SubCell"/>
</dbReference>
<name>A0A1E5LDR1_9BACI</name>
<evidence type="ECO:0000256" key="5">
    <source>
        <dbReference type="ARBA" id="ARBA00023136"/>
    </source>
</evidence>
<accession>A0A1E5LDR1</accession>
<evidence type="ECO:0000256" key="2">
    <source>
        <dbReference type="ARBA" id="ARBA00022475"/>
    </source>
</evidence>
<dbReference type="Pfam" id="PF09335">
    <property type="entry name" value="VTT_dom"/>
    <property type="match status" value="1"/>
</dbReference>
<dbReference type="PANTHER" id="PTHR12677:SF59">
    <property type="entry name" value="GOLGI APPARATUS MEMBRANE PROTEIN TVP38-RELATED"/>
    <property type="match status" value="1"/>
</dbReference>
<dbReference type="Proteomes" id="UP000095209">
    <property type="component" value="Unassembled WGS sequence"/>
</dbReference>
<evidence type="ECO:0000313" key="9">
    <source>
        <dbReference type="Proteomes" id="UP000095209"/>
    </source>
</evidence>
<keyword evidence="9" id="KW-1185">Reference proteome</keyword>
<dbReference type="RefSeq" id="WP_069717766.1">
    <property type="nucleotide sequence ID" value="NZ_MJEH01000033.1"/>
</dbReference>
<comment type="similarity">
    <text evidence="6">Belongs to the TVP38/TMEM64 family.</text>
</comment>
<keyword evidence="5 6" id="KW-0472">Membrane</keyword>
<keyword evidence="2 6" id="KW-1003">Cell membrane</keyword>
<organism evidence="8 9">
    <name type="scientific">Bacillus solimangrovi</name>
    <dbReference type="NCBI Taxonomy" id="1305675"/>
    <lineage>
        <taxon>Bacteria</taxon>
        <taxon>Bacillati</taxon>
        <taxon>Bacillota</taxon>
        <taxon>Bacilli</taxon>
        <taxon>Bacillales</taxon>
        <taxon>Bacillaceae</taxon>
        <taxon>Bacillus</taxon>
    </lineage>
</organism>
<gene>
    <name evidence="8" type="ORF">BFG57_02860</name>
</gene>
<evidence type="ECO:0000313" key="8">
    <source>
        <dbReference type="EMBL" id="OEH92225.1"/>
    </source>
</evidence>
<dbReference type="InterPro" id="IPR032816">
    <property type="entry name" value="VTT_dom"/>
</dbReference>
<feature type="domain" description="VTT" evidence="7">
    <location>
        <begin position="59"/>
        <end position="175"/>
    </location>
</feature>
<evidence type="ECO:0000256" key="6">
    <source>
        <dbReference type="RuleBase" id="RU366058"/>
    </source>
</evidence>
<feature type="transmembrane region" description="Helical" evidence="6">
    <location>
        <begin position="63"/>
        <end position="96"/>
    </location>
</feature>
<evidence type="ECO:0000256" key="3">
    <source>
        <dbReference type="ARBA" id="ARBA00022692"/>
    </source>
</evidence>
<evidence type="ECO:0000256" key="1">
    <source>
        <dbReference type="ARBA" id="ARBA00004651"/>
    </source>
</evidence>
<keyword evidence="3 6" id="KW-0812">Transmembrane</keyword>
<feature type="transmembrane region" description="Helical" evidence="6">
    <location>
        <begin position="32"/>
        <end position="51"/>
    </location>
</feature>
<dbReference type="EMBL" id="MJEH01000033">
    <property type="protein sequence ID" value="OEH92225.1"/>
    <property type="molecule type" value="Genomic_DNA"/>
</dbReference>
<protein>
    <recommendedName>
        <fullName evidence="6">TVP38/TMEM64 family membrane protein</fullName>
    </recommendedName>
</protein>
<comment type="subcellular location">
    <subcellularLocation>
        <location evidence="1 6">Cell membrane</location>
        <topology evidence="1 6">Multi-pass membrane protein</topology>
    </subcellularLocation>
</comment>
<proteinExistence type="inferred from homology"/>
<dbReference type="InterPro" id="IPR015414">
    <property type="entry name" value="TMEM64"/>
</dbReference>
<reference evidence="8 9" key="1">
    <citation type="submission" date="2016-08" db="EMBL/GenBank/DDBJ databases">
        <title>Genome of Bacillus solimangrovi GH2-4.</title>
        <authorList>
            <person name="Lim S."/>
            <person name="Kim B.-C."/>
        </authorList>
    </citation>
    <scope>NUCLEOTIDE SEQUENCE [LARGE SCALE GENOMIC DNA]</scope>
    <source>
        <strain evidence="8 9">GH2-4</strain>
    </source>
</reference>
<dbReference type="PANTHER" id="PTHR12677">
    <property type="entry name" value="GOLGI APPARATUS MEMBRANE PROTEIN TVP38-RELATED"/>
    <property type="match status" value="1"/>
</dbReference>
<keyword evidence="4 6" id="KW-1133">Transmembrane helix</keyword>
<dbReference type="OrthoDB" id="9812980at2"/>
<comment type="caution">
    <text evidence="6">Lacks conserved residue(s) required for the propagation of feature annotation.</text>
</comment>
<evidence type="ECO:0000259" key="7">
    <source>
        <dbReference type="Pfam" id="PF09335"/>
    </source>
</evidence>
<evidence type="ECO:0000256" key="4">
    <source>
        <dbReference type="ARBA" id="ARBA00022989"/>
    </source>
</evidence>
<feature type="transmembrane region" description="Helical" evidence="6">
    <location>
        <begin position="184"/>
        <end position="202"/>
    </location>
</feature>
<feature type="transmembrane region" description="Helical" evidence="6">
    <location>
        <begin position="152"/>
        <end position="172"/>
    </location>
</feature>
<sequence length="218" mass="24099">MSRWVKLGGALVVIAVLLIVKEKYIDFTADDIRDWILSFGVIAPLIYIGIYTIRPLVLFPASILSLAGGATFGALGGMLYTIIGAVLGAALSFFVARRFGKNISKDTSNERVQRIQEQLDKNGFFYVLIFRLIPLFNFDLVSYSSGLSRVRFTSFILATTIGIIPGTFAYNFLGDSVAEGDWKLIVGAVLFFVAVSVIPLFFRKKFQQSDLKGDKSIE</sequence>
<comment type="caution">
    <text evidence="8">The sequence shown here is derived from an EMBL/GenBank/DDBJ whole genome shotgun (WGS) entry which is preliminary data.</text>
</comment>
<dbReference type="STRING" id="1305675.BFG57_02860"/>
<dbReference type="AlphaFoldDB" id="A0A1E5LDR1"/>